<name>A0A0R1ZL52_9LACO</name>
<feature type="transmembrane region" description="Helical" evidence="1">
    <location>
        <begin position="39"/>
        <end position="62"/>
    </location>
</feature>
<evidence type="ECO:0000313" key="3">
    <source>
        <dbReference type="Proteomes" id="UP000051679"/>
    </source>
</evidence>
<feature type="transmembrane region" description="Helical" evidence="1">
    <location>
        <begin position="7"/>
        <end position="27"/>
    </location>
</feature>
<accession>A0A0R1ZL52</accession>
<dbReference type="STRING" id="1291052.FC18_GL001084"/>
<dbReference type="AlphaFoldDB" id="A0A0R1ZL52"/>
<dbReference type="Proteomes" id="UP000051679">
    <property type="component" value="Unassembled WGS sequence"/>
</dbReference>
<keyword evidence="1" id="KW-1133">Transmembrane helix</keyword>
<sequence length="97" mass="10427">MRIAIDIILGVLIVAGVVRVFAMLYGVGDSWWARFARDLVLLCCLVVGIGGIGMAVYSGYLVAQTGNMHGLSLVILYLIIGLAALIAAKFAFWPKKK</sequence>
<proteinExistence type="predicted"/>
<keyword evidence="3" id="KW-1185">Reference proteome</keyword>
<evidence type="ECO:0000313" key="2">
    <source>
        <dbReference type="EMBL" id="KRM55710.1"/>
    </source>
</evidence>
<dbReference type="EMBL" id="AYYO01000014">
    <property type="protein sequence ID" value="KRM55710.1"/>
    <property type="molecule type" value="Genomic_DNA"/>
</dbReference>
<dbReference type="RefSeq" id="WP_054678179.1">
    <property type="nucleotide sequence ID" value="NZ_AYYO01000014.1"/>
</dbReference>
<keyword evidence="1" id="KW-0472">Membrane</keyword>
<reference evidence="2 3" key="1">
    <citation type="journal article" date="2015" name="Genome Announc.">
        <title>Expanding the biotechnology potential of lactobacilli through comparative genomics of 213 strains and associated genera.</title>
        <authorList>
            <person name="Sun Z."/>
            <person name="Harris H.M."/>
            <person name="McCann A."/>
            <person name="Guo C."/>
            <person name="Argimon S."/>
            <person name="Zhang W."/>
            <person name="Yang X."/>
            <person name="Jeffery I.B."/>
            <person name="Cooney J.C."/>
            <person name="Kagawa T.F."/>
            <person name="Liu W."/>
            <person name="Song Y."/>
            <person name="Salvetti E."/>
            <person name="Wrobel A."/>
            <person name="Rasinkangas P."/>
            <person name="Parkhill J."/>
            <person name="Rea M.C."/>
            <person name="O'Sullivan O."/>
            <person name="Ritari J."/>
            <person name="Douillard F.P."/>
            <person name="Paul Ross R."/>
            <person name="Yang R."/>
            <person name="Briner A.E."/>
            <person name="Felis G.E."/>
            <person name="de Vos W.M."/>
            <person name="Barrangou R."/>
            <person name="Klaenhammer T.R."/>
            <person name="Caufield P.W."/>
            <person name="Cui Y."/>
            <person name="Zhang H."/>
            <person name="O'Toole P.W."/>
        </authorList>
    </citation>
    <scope>NUCLEOTIDE SEQUENCE [LARGE SCALE GENOMIC DNA]</scope>
    <source>
        <strain evidence="2 3">DSM 20505</strain>
    </source>
</reference>
<dbReference type="PATRIC" id="fig|1291052.5.peg.1101"/>
<gene>
    <name evidence="2" type="ORF">FC18_GL001084</name>
</gene>
<protein>
    <submittedName>
        <fullName evidence="2">Uncharacterized protein</fullName>
    </submittedName>
</protein>
<feature type="transmembrane region" description="Helical" evidence="1">
    <location>
        <begin position="74"/>
        <end position="93"/>
    </location>
</feature>
<keyword evidence="1" id="KW-0812">Transmembrane</keyword>
<evidence type="ECO:0000256" key="1">
    <source>
        <dbReference type="SAM" id="Phobius"/>
    </source>
</evidence>
<comment type="caution">
    <text evidence="2">The sequence shown here is derived from an EMBL/GenBank/DDBJ whole genome shotgun (WGS) entry which is preliminary data.</text>
</comment>
<organism evidence="2 3">
    <name type="scientific">Lacticaseibacillus sharpeae JCM 1186 = DSM 20505</name>
    <dbReference type="NCBI Taxonomy" id="1291052"/>
    <lineage>
        <taxon>Bacteria</taxon>
        <taxon>Bacillati</taxon>
        <taxon>Bacillota</taxon>
        <taxon>Bacilli</taxon>
        <taxon>Lactobacillales</taxon>
        <taxon>Lactobacillaceae</taxon>
        <taxon>Lacticaseibacillus</taxon>
    </lineage>
</organism>